<evidence type="ECO:0000259" key="2">
    <source>
        <dbReference type="Pfam" id="PF13860"/>
    </source>
</evidence>
<dbReference type="Pfam" id="PF13860">
    <property type="entry name" value="FlgD_ig"/>
    <property type="match status" value="1"/>
</dbReference>
<name>A0A840UWP3_9BACT</name>
<accession>A0A840UWP3</accession>
<proteinExistence type="predicted"/>
<feature type="region of interest" description="Disordered" evidence="1">
    <location>
        <begin position="1"/>
        <end position="20"/>
    </location>
</feature>
<dbReference type="RefSeq" id="WP_184016003.1">
    <property type="nucleotide sequence ID" value="NZ_JACHFD010000003.1"/>
</dbReference>
<feature type="compositionally biased region" description="Basic and acidic residues" evidence="1">
    <location>
        <begin position="135"/>
        <end position="144"/>
    </location>
</feature>
<dbReference type="InterPro" id="IPR025965">
    <property type="entry name" value="FlgD/Vpr_Ig-like"/>
</dbReference>
<feature type="compositionally biased region" description="Low complexity" evidence="1">
    <location>
        <begin position="1"/>
        <end position="17"/>
    </location>
</feature>
<dbReference type="AlphaFoldDB" id="A0A840UWP3"/>
<dbReference type="EMBL" id="JACHFD010000003">
    <property type="protein sequence ID" value="MBB5350577.1"/>
    <property type="molecule type" value="Genomic_DNA"/>
</dbReference>
<dbReference type="Gene3D" id="2.60.40.4070">
    <property type="match status" value="1"/>
</dbReference>
<protein>
    <recommendedName>
        <fullName evidence="2">FlgD/Vpr Ig-like domain-containing protein</fullName>
    </recommendedName>
</protein>
<evidence type="ECO:0000313" key="4">
    <source>
        <dbReference type="Proteomes" id="UP000557717"/>
    </source>
</evidence>
<feature type="domain" description="FlgD/Vpr Ig-like" evidence="2">
    <location>
        <begin position="403"/>
        <end position="459"/>
    </location>
</feature>
<feature type="region of interest" description="Disordered" evidence="1">
    <location>
        <begin position="131"/>
        <end position="164"/>
    </location>
</feature>
<sequence length="787" mass="85877">MVISPSSLLLAEPSSSEVQKRIPPTGRLHLHNGDMDGDGWDDLWEAIFARHHSGQTFEANIANHPDGDADGDGVSNYEEMLGFRNPYEADSPPRVLSPAEAKASRAAAIPAERKSDAKKLDRFHLLLESRGVLRRGPEEKPPKEDPDDSDTTGKSSFDEGSLSDGNPAVAGWMWCSLSSAPEILFQERLSDGRYLLAWEGEGDSLYDIEGSDDLVNWKLCAKQIPVIGDIGTWGQFTHAPKRFYRVRLHQDTPTIPSDPSGGDGITTFGATLAPVLQGSAPRQFLVTVNLPAGISANAVDLVIDGEVHGRCRPSDSGNGFIGEVDWWYLSPGAHTAHVVVDSLTDQPATSNGQTGGILRSAASSFTLDFGSHLAMNFRISENQIAPVDPDLPAATVISADILSDPQGMTFLRILDENENVVREWDWFPDEYPLEIRQTWDGTNSSGTPVPAGRYQVDLEVGGAGLTGTTHFVNAGVRTHKALILTEPQGGWGENFSYSNYRETWMEHFTTTGGTPIPNAWGPWKKLSSLDRITDEIRGRAKNANNRKLPGLGDIKGWKCLFWQQDSKNRDNISNPVAAFASGSNPFNDYDMGFFMGHGVASAGGTVPFGNGTFTTGPSHYYPLTLNRDTGATYWVRSASIPKYGAGGKLKWMFLMTCSPLSDTCPDANNHEIFAACQANGTLPFGNNLRVLCGYVSKIRLHSGMGTLLSEAMMYPQEDVAYRDGSVVQSWGYVWSKSENKGAGKIARAVYWPECKFDAIPGVDHEHVPPLQAHSSQMELKFTDFSNL</sequence>
<comment type="caution">
    <text evidence="3">The sequence shown here is derived from an EMBL/GenBank/DDBJ whole genome shotgun (WGS) entry which is preliminary data.</text>
</comment>
<evidence type="ECO:0000313" key="3">
    <source>
        <dbReference type="EMBL" id="MBB5350577.1"/>
    </source>
</evidence>
<keyword evidence="4" id="KW-1185">Reference proteome</keyword>
<gene>
    <name evidence="3" type="ORF">HNR46_000805</name>
</gene>
<reference evidence="3 4" key="1">
    <citation type="submission" date="2020-08" db="EMBL/GenBank/DDBJ databases">
        <title>Genomic Encyclopedia of Type Strains, Phase IV (KMG-IV): sequencing the most valuable type-strain genomes for metagenomic binning, comparative biology and taxonomic classification.</title>
        <authorList>
            <person name="Goeker M."/>
        </authorList>
    </citation>
    <scope>NUCLEOTIDE SEQUENCE [LARGE SCALE GENOMIC DNA]</scope>
    <source>
        <strain evidence="3 4">YC6886</strain>
    </source>
</reference>
<evidence type="ECO:0000256" key="1">
    <source>
        <dbReference type="SAM" id="MobiDB-lite"/>
    </source>
</evidence>
<dbReference type="Proteomes" id="UP000557717">
    <property type="component" value="Unassembled WGS sequence"/>
</dbReference>
<organism evidence="3 4">
    <name type="scientific">Haloferula luteola</name>
    <dbReference type="NCBI Taxonomy" id="595692"/>
    <lineage>
        <taxon>Bacteria</taxon>
        <taxon>Pseudomonadati</taxon>
        <taxon>Verrucomicrobiota</taxon>
        <taxon>Verrucomicrobiia</taxon>
        <taxon>Verrucomicrobiales</taxon>
        <taxon>Verrucomicrobiaceae</taxon>
        <taxon>Haloferula</taxon>
    </lineage>
</organism>